<dbReference type="OrthoDB" id="2942998at2"/>
<protein>
    <submittedName>
        <fullName evidence="1">Uncharacterized protein</fullName>
    </submittedName>
</protein>
<dbReference type="Proteomes" id="UP000309676">
    <property type="component" value="Unassembled WGS sequence"/>
</dbReference>
<dbReference type="AlphaFoldDB" id="A0A5R9GCB1"/>
<name>A0A5R9GCB1_9BACL</name>
<dbReference type="EMBL" id="VCIW01000002">
    <property type="protein sequence ID" value="TLS53391.1"/>
    <property type="molecule type" value="Genomic_DNA"/>
</dbReference>
<proteinExistence type="predicted"/>
<evidence type="ECO:0000313" key="2">
    <source>
        <dbReference type="Proteomes" id="UP000309676"/>
    </source>
</evidence>
<sequence>MRPIVIANFEYVGAERFIVTLLYDGSDELLDTVILPCETPVEATIIIRRLAERYSIASPVVWTSDTALYGEMLSKPGYAGAIKHKSDTSITRRVIEQESEILRELYGIEAPAAEPKPVLPKWRSWMLRPLRKLVTKLEGDGRYEI</sequence>
<comment type="caution">
    <text evidence="1">The sequence shown here is derived from an EMBL/GenBank/DDBJ whole genome shotgun (WGS) entry which is preliminary data.</text>
</comment>
<reference evidence="1 2" key="1">
    <citation type="submission" date="2019-05" db="EMBL/GenBank/DDBJ databases">
        <authorList>
            <person name="Narsing Rao M.P."/>
            <person name="Li W.J."/>
        </authorList>
    </citation>
    <scope>NUCLEOTIDE SEQUENCE [LARGE SCALE GENOMIC DNA]</scope>
    <source>
        <strain evidence="1 2">SYSU_K30003</strain>
    </source>
</reference>
<evidence type="ECO:0000313" key="1">
    <source>
        <dbReference type="EMBL" id="TLS53391.1"/>
    </source>
</evidence>
<dbReference type="RefSeq" id="WP_138192638.1">
    <property type="nucleotide sequence ID" value="NZ_VCIW01000002.1"/>
</dbReference>
<keyword evidence="2" id="KW-1185">Reference proteome</keyword>
<accession>A0A5R9GCB1</accession>
<gene>
    <name evidence="1" type="ORF">FE782_03725</name>
</gene>
<organism evidence="1 2">
    <name type="scientific">Paenibacillus antri</name>
    <dbReference type="NCBI Taxonomy" id="2582848"/>
    <lineage>
        <taxon>Bacteria</taxon>
        <taxon>Bacillati</taxon>
        <taxon>Bacillota</taxon>
        <taxon>Bacilli</taxon>
        <taxon>Bacillales</taxon>
        <taxon>Paenibacillaceae</taxon>
        <taxon>Paenibacillus</taxon>
    </lineage>
</organism>